<dbReference type="AlphaFoldDB" id="A0A8S3XNW0"/>
<evidence type="ECO:0000313" key="1">
    <source>
        <dbReference type="EMBL" id="CAG5033912.1"/>
    </source>
</evidence>
<gene>
    <name evidence="1" type="ORF">PAPOLLO_LOCUS20220</name>
</gene>
<keyword evidence="2" id="KW-1185">Reference proteome</keyword>
<reference evidence="1" key="1">
    <citation type="submission" date="2021-04" db="EMBL/GenBank/DDBJ databases">
        <authorList>
            <person name="Tunstrom K."/>
        </authorList>
    </citation>
    <scope>NUCLEOTIDE SEQUENCE</scope>
</reference>
<proteinExistence type="predicted"/>
<name>A0A8S3XNW0_PARAO</name>
<organism evidence="1 2">
    <name type="scientific">Parnassius apollo</name>
    <name type="common">Apollo butterfly</name>
    <name type="synonym">Papilio apollo</name>
    <dbReference type="NCBI Taxonomy" id="110799"/>
    <lineage>
        <taxon>Eukaryota</taxon>
        <taxon>Metazoa</taxon>
        <taxon>Ecdysozoa</taxon>
        <taxon>Arthropoda</taxon>
        <taxon>Hexapoda</taxon>
        <taxon>Insecta</taxon>
        <taxon>Pterygota</taxon>
        <taxon>Neoptera</taxon>
        <taxon>Endopterygota</taxon>
        <taxon>Lepidoptera</taxon>
        <taxon>Glossata</taxon>
        <taxon>Ditrysia</taxon>
        <taxon>Papilionoidea</taxon>
        <taxon>Papilionidae</taxon>
        <taxon>Parnassiinae</taxon>
        <taxon>Parnassini</taxon>
        <taxon>Parnassius</taxon>
        <taxon>Parnassius</taxon>
    </lineage>
</organism>
<dbReference type="EMBL" id="CAJQZP010001262">
    <property type="protein sequence ID" value="CAG5033912.1"/>
    <property type="molecule type" value="Genomic_DNA"/>
</dbReference>
<dbReference type="Proteomes" id="UP000691718">
    <property type="component" value="Unassembled WGS sequence"/>
</dbReference>
<comment type="caution">
    <text evidence="1">The sequence shown here is derived from an EMBL/GenBank/DDBJ whole genome shotgun (WGS) entry which is preliminary data.</text>
</comment>
<dbReference type="OrthoDB" id="7471476at2759"/>
<protein>
    <submittedName>
        <fullName evidence="1">(apollo) hypothetical protein</fullName>
    </submittedName>
</protein>
<evidence type="ECO:0000313" key="2">
    <source>
        <dbReference type="Proteomes" id="UP000691718"/>
    </source>
</evidence>
<accession>A0A8S3XNW0</accession>
<sequence length="85" mass="10025">MRNYFYGKNRYKWSKTPPHPSRIRQHNIIEECAGLKGPALSKNEMSLVETWELLITDDIIQAIVLYTNQKLEAKYIPPLVRPYYA</sequence>